<dbReference type="EMBL" id="JAGGJV010000005">
    <property type="protein sequence ID" value="MBP1859723.1"/>
    <property type="molecule type" value="Genomic_DNA"/>
</dbReference>
<proteinExistence type="predicted"/>
<evidence type="ECO:0000313" key="3">
    <source>
        <dbReference type="Proteomes" id="UP000823786"/>
    </source>
</evidence>
<sequence length="156" mass="16223">MKIGDSISNYYRAQSSGQTSGAASASLSLDADSGSQRTQAPTVSISGSGSSASLSSALWLSMADKLESDTGAISEAPKESSAADEFMEWSDMSLAEKIRAQLLADKDLTEEDLQAMDADARAAIEAEIKEAIKRQLEIPENGGTAQAETAGAELKA</sequence>
<reference evidence="2 3" key="1">
    <citation type="submission" date="2021-03" db="EMBL/GenBank/DDBJ databases">
        <title>Genomic Encyclopedia of Type Strains, Phase IV (KMG-IV): sequencing the most valuable type-strain genomes for metagenomic binning, comparative biology and taxonomic classification.</title>
        <authorList>
            <person name="Goeker M."/>
        </authorList>
    </citation>
    <scope>NUCLEOTIDE SEQUENCE [LARGE SCALE GENOMIC DNA]</scope>
    <source>
        <strain evidence="2 3">DSM 26427</strain>
    </source>
</reference>
<protein>
    <submittedName>
        <fullName evidence="2">Uncharacterized protein</fullName>
    </submittedName>
</protein>
<dbReference type="Proteomes" id="UP000823786">
    <property type="component" value="Unassembled WGS sequence"/>
</dbReference>
<feature type="compositionally biased region" description="Low complexity" evidence="1">
    <location>
        <begin position="15"/>
        <end position="36"/>
    </location>
</feature>
<evidence type="ECO:0000256" key="1">
    <source>
        <dbReference type="SAM" id="MobiDB-lite"/>
    </source>
</evidence>
<gene>
    <name evidence="2" type="ORF">J2Z75_003240</name>
</gene>
<keyword evidence="3" id="KW-1185">Reference proteome</keyword>
<comment type="caution">
    <text evidence="2">The sequence shown here is derived from an EMBL/GenBank/DDBJ whole genome shotgun (WGS) entry which is preliminary data.</text>
</comment>
<dbReference type="RefSeq" id="WP_209853743.1">
    <property type="nucleotide sequence ID" value="NZ_JAGGJV010000005.1"/>
</dbReference>
<evidence type="ECO:0000313" key="2">
    <source>
        <dbReference type="EMBL" id="MBP1859723.1"/>
    </source>
</evidence>
<accession>A0ABS4EP49</accession>
<feature type="region of interest" description="Disordered" evidence="1">
    <location>
        <begin position="15"/>
        <end position="51"/>
    </location>
</feature>
<organism evidence="2 3">
    <name type="scientific">Rhizobium herbae</name>
    <dbReference type="NCBI Taxonomy" id="508661"/>
    <lineage>
        <taxon>Bacteria</taxon>
        <taxon>Pseudomonadati</taxon>
        <taxon>Pseudomonadota</taxon>
        <taxon>Alphaproteobacteria</taxon>
        <taxon>Hyphomicrobiales</taxon>
        <taxon>Rhizobiaceae</taxon>
        <taxon>Rhizobium/Agrobacterium group</taxon>
        <taxon>Rhizobium</taxon>
    </lineage>
</organism>
<name>A0ABS4EP49_9HYPH</name>